<proteinExistence type="predicted"/>
<name>A0ABW0JIR9_9GAMM</name>
<evidence type="ECO:0000313" key="2">
    <source>
        <dbReference type="Proteomes" id="UP001596013"/>
    </source>
</evidence>
<dbReference type="Proteomes" id="UP001596013">
    <property type="component" value="Unassembled WGS sequence"/>
</dbReference>
<gene>
    <name evidence="1" type="ORF">ACFPME_05375</name>
</gene>
<keyword evidence="2" id="KW-1185">Reference proteome</keyword>
<sequence>MKKRSSGLQELLLRVVGQENSRIGVNAWLFDDVDAASATVSVIDGKNLW</sequence>
<organism evidence="1 2">
    <name type="scientific">Rhodanobacter umsongensis</name>
    <dbReference type="NCBI Taxonomy" id="633153"/>
    <lineage>
        <taxon>Bacteria</taxon>
        <taxon>Pseudomonadati</taxon>
        <taxon>Pseudomonadota</taxon>
        <taxon>Gammaproteobacteria</taxon>
        <taxon>Lysobacterales</taxon>
        <taxon>Rhodanobacteraceae</taxon>
        <taxon>Rhodanobacter</taxon>
    </lineage>
</organism>
<dbReference type="EMBL" id="JBHSMK010000002">
    <property type="protein sequence ID" value="MFC5435978.1"/>
    <property type="molecule type" value="Genomic_DNA"/>
</dbReference>
<reference evidence="2" key="1">
    <citation type="journal article" date="2019" name="Int. J. Syst. Evol. Microbiol.">
        <title>The Global Catalogue of Microorganisms (GCM) 10K type strain sequencing project: providing services to taxonomists for standard genome sequencing and annotation.</title>
        <authorList>
            <consortium name="The Broad Institute Genomics Platform"/>
            <consortium name="The Broad Institute Genome Sequencing Center for Infectious Disease"/>
            <person name="Wu L."/>
            <person name="Ma J."/>
        </authorList>
    </citation>
    <scope>NUCLEOTIDE SEQUENCE [LARGE SCALE GENOMIC DNA]</scope>
    <source>
        <strain evidence="2">JCM 17130</strain>
    </source>
</reference>
<protein>
    <submittedName>
        <fullName evidence="1">Uncharacterized protein</fullName>
    </submittedName>
</protein>
<comment type="caution">
    <text evidence="1">The sequence shown here is derived from an EMBL/GenBank/DDBJ whole genome shotgun (WGS) entry which is preliminary data.</text>
</comment>
<accession>A0ABW0JIR9</accession>
<evidence type="ECO:0000313" key="1">
    <source>
        <dbReference type="EMBL" id="MFC5435978.1"/>
    </source>
</evidence>
<dbReference type="RefSeq" id="WP_377302772.1">
    <property type="nucleotide sequence ID" value="NZ_JBHSMK010000002.1"/>
</dbReference>